<gene>
    <name evidence="2" type="ORF">PLEOSDRAFT_1107913</name>
</gene>
<organism evidence="2 3">
    <name type="scientific">Pleurotus ostreatus (strain PC15)</name>
    <name type="common">Oyster mushroom</name>
    <dbReference type="NCBI Taxonomy" id="1137138"/>
    <lineage>
        <taxon>Eukaryota</taxon>
        <taxon>Fungi</taxon>
        <taxon>Dikarya</taxon>
        <taxon>Basidiomycota</taxon>
        <taxon>Agaricomycotina</taxon>
        <taxon>Agaricomycetes</taxon>
        <taxon>Agaricomycetidae</taxon>
        <taxon>Agaricales</taxon>
        <taxon>Pleurotineae</taxon>
        <taxon>Pleurotaceae</taxon>
        <taxon>Pleurotus</taxon>
    </lineage>
</organism>
<dbReference type="EMBL" id="KL198011">
    <property type="protein sequence ID" value="KDQ24992.1"/>
    <property type="molecule type" value="Genomic_DNA"/>
</dbReference>
<feature type="region of interest" description="Disordered" evidence="1">
    <location>
        <begin position="28"/>
        <end position="56"/>
    </location>
</feature>
<sequence length="464" mass="51584">MAMVLFPSHSYTSTYPLSHSPCPASSSTFTTYPPSPCPTRKRPPPPLASSLSYRSRSPKSAKTCASIGSVSRSCATATRTTAASSTSASSAAEEMKGLGERRGARTRTVGIELSIGLVFPLPPSSKGPSRAVQPYAAKAGKPTTYTSKSKEQKRDQVTVTVTVEEVHSDSDSSDSDLDSDSARDGEEDYYTNLRLAQRTPIRTSPLSFAPNSKYPLQLSPHSPPKSKSKSRNGGMNLYKLAIRHCMRESEEGRRILMVGAKRAVGVFQATRELERIVQRMDEALVERNLDFANTPEFDNPLTRATAFFRHLRGALRSEAYRRLMKAIAVPNDHEFSKDRQWGRVRDKVVELLNERKIKVTSVDFVRFTWLDKELDREIEEELQEEDGEDEVGVDYDAIPPIKPVEYGIRHFTNPTIWIGVLPDTLPAAAAHESAKEIRAFLDELQAGNIDIAFRETVAKFLYGH</sequence>
<dbReference type="OrthoDB" id="5424209at2759"/>
<evidence type="ECO:0000256" key="1">
    <source>
        <dbReference type="SAM" id="MobiDB-lite"/>
    </source>
</evidence>
<accession>A0A067NLK4</accession>
<dbReference type="Proteomes" id="UP000027073">
    <property type="component" value="Unassembled WGS sequence"/>
</dbReference>
<reference evidence="3" key="1">
    <citation type="journal article" date="2014" name="Proc. Natl. Acad. Sci. U.S.A.">
        <title>Extensive sampling of basidiomycete genomes demonstrates inadequacy of the white-rot/brown-rot paradigm for wood decay fungi.</title>
        <authorList>
            <person name="Riley R."/>
            <person name="Salamov A.A."/>
            <person name="Brown D.W."/>
            <person name="Nagy L.G."/>
            <person name="Floudas D."/>
            <person name="Held B.W."/>
            <person name="Levasseur A."/>
            <person name="Lombard V."/>
            <person name="Morin E."/>
            <person name="Otillar R."/>
            <person name="Lindquist E.A."/>
            <person name="Sun H."/>
            <person name="LaButti K.M."/>
            <person name="Schmutz J."/>
            <person name="Jabbour D."/>
            <person name="Luo H."/>
            <person name="Baker S.E."/>
            <person name="Pisabarro A.G."/>
            <person name="Walton J.D."/>
            <person name="Blanchette R.A."/>
            <person name="Henrissat B."/>
            <person name="Martin F."/>
            <person name="Cullen D."/>
            <person name="Hibbett D.S."/>
            <person name="Grigoriev I.V."/>
        </authorList>
    </citation>
    <scope>NUCLEOTIDE SEQUENCE [LARGE SCALE GENOMIC DNA]</scope>
    <source>
        <strain evidence="3">PC15</strain>
    </source>
</reference>
<feature type="compositionally biased region" description="Basic and acidic residues" evidence="1">
    <location>
        <begin position="93"/>
        <end position="103"/>
    </location>
</feature>
<proteinExistence type="predicted"/>
<dbReference type="AlphaFoldDB" id="A0A067NLK4"/>
<dbReference type="InParanoid" id="A0A067NLK4"/>
<feature type="region of interest" description="Disordered" evidence="1">
    <location>
        <begin position="119"/>
        <end position="234"/>
    </location>
</feature>
<feature type="compositionally biased region" description="Low complexity" evidence="1">
    <location>
        <begin position="80"/>
        <end position="92"/>
    </location>
</feature>
<feature type="compositionally biased region" description="Polar residues" evidence="1">
    <location>
        <begin position="200"/>
        <end position="210"/>
    </location>
</feature>
<dbReference type="VEuPathDB" id="FungiDB:PLEOSDRAFT_1107913"/>
<feature type="region of interest" description="Disordered" evidence="1">
    <location>
        <begin position="80"/>
        <end position="104"/>
    </location>
</feature>
<dbReference type="HOGENOM" id="CLU_589407_0_0_1"/>
<name>A0A067NLK4_PLEO1</name>
<protein>
    <submittedName>
        <fullName evidence="2">Uncharacterized protein</fullName>
    </submittedName>
</protein>
<feature type="compositionally biased region" description="Acidic residues" evidence="1">
    <location>
        <begin position="171"/>
        <end position="189"/>
    </location>
</feature>
<evidence type="ECO:0000313" key="3">
    <source>
        <dbReference type="Proteomes" id="UP000027073"/>
    </source>
</evidence>
<evidence type="ECO:0000313" key="2">
    <source>
        <dbReference type="EMBL" id="KDQ24992.1"/>
    </source>
</evidence>